<feature type="binding site" evidence="5">
    <location>
        <position position="416"/>
    </location>
    <ligand>
        <name>ATP</name>
        <dbReference type="ChEBI" id="CHEBI:30616"/>
    </ligand>
</feature>
<protein>
    <recommendedName>
        <fullName evidence="5">ATP-dependent protease ATPase subunit HslU</fullName>
    </recommendedName>
    <alternativeName>
        <fullName evidence="5">Unfoldase HslU</fullName>
    </alternativeName>
</protein>
<dbReference type="SUPFAM" id="SSF52540">
    <property type="entry name" value="P-loop containing nucleoside triphosphate hydrolases"/>
    <property type="match status" value="1"/>
</dbReference>
<keyword evidence="2 5" id="KW-0547">Nucleotide-binding</keyword>
<feature type="domain" description="AAA+ ATPase" evidence="6">
    <location>
        <begin position="51"/>
        <end position="355"/>
    </location>
</feature>
<accession>A0ABU5J238</accession>
<evidence type="ECO:0000313" key="9">
    <source>
        <dbReference type="Proteomes" id="UP001290455"/>
    </source>
</evidence>
<dbReference type="PANTHER" id="PTHR48102">
    <property type="entry name" value="ATP-DEPENDENT CLP PROTEASE ATP-BINDING SUBUNIT CLPX-LIKE, MITOCHONDRIAL-RELATED"/>
    <property type="match status" value="1"/>
</dbReference>
<dbReference type="NCBIfam" id="NF003544">
    <property type="entry name" value="PRK05201.1"/>
    <property type="match status" value="1"/>
</dbReference>
<gene>
    <name evidence="5 8" type="primary">hslU</name>
    <name evidence="8" type="ORF">SM124_17385</name>
</gene>
<sequence length="466" mass="52508">MKENNLTPRQIVERLDQYIIGQKDAKKAVAVALRNRYRRSLLDEKLRDEISPKNILMIGPTGVGKTEIARRMAKIVSAPFVKVEATKFTEVGYVGRDVESMIRDLVETSVRLVKEEKMQHVKGRAEESANRRLVDLLVPSTKKSTNYKNPLEMLFGGGAQQEQTTDNTEDLNLYEKRKVVAGKLALGELENELVTVEVEEQQPSMFDMLQGSGMEQMGMNFQDALSGLMPKKQKKRKLTVREARKILTNEEAQKLIDMDEVTQEAVFRAEQTGIIFIDEIDKIASKNNSGSSADVSREGVQRDILPVVEGSTVVTKYGSVKTDHILFIAAGAFHIAKPSDLIPELQGRFPIRVELTKLTVEDFFKILVEPDNALIKQYQALLETEGIQIEFSDDAIRKLAEVAFEVNQNTDNIGARRLHTILEKLLEDLSFEAPDITMEKIAITPQYVEEKLGVISKNKDLSQFIL</sequence>
<dbReference type="CDD" id="cd19498">
    <property type="entry name" value="RecA-like_HslU"/>
    <property type="match status" value="1"/>
</dbReference>
<evidence type="ECO:0000256" key="2">
    <source>
        <dbReference type="ARBA" id="ARBA00022741"/>
    </source>
</evidence>
<dbReference type="SMART" id="SM01086">
    <property type="entry name" value="ClpB_D2-small"/>
    <property type="match status" value="1"/>
</dbReference>
<feature type="binding site" evidence="5">
    <location>
        <position position="20"/>
    </location>
    <ligand>
        <name>ATP</name>
        <dbReference type="ChEBI" id="CHEBI:30616"/>
    </ligand>
</feature>
<reference evidence="8 9" key="1">
    <citation type="submission" date="2023-11" db="EMBL/GenBank/DDBJ databases">
        <title>Bacillus jintuensis, isolated from a mudflat on the Beibu Gulf coast.</title>
        <authorList>
            <person name="Li M."/>
        </authorList>
    </citation>
    <scope>NUCLEOTIDE SEQUENCE [LARGE SCALE GENOMIC DNA]</scope>
    <source>
        <strain evidence="8 9">31A1R</strain>
    </source>
</reference>
<evidence type="ECO:0000256" key="5">
    <source>
        <dbReference type="HAMAP-Rule" id="MF_00249"/>
    </source>
</evidence>
<feature type="domain" description="Clp ATPase C-terminal" evidence="7">
    <location>
        <begin position="358"/>
        <end position="454"/>
    </location>
</feature>
<evidence type="ECO:0000256" key="1">
    <source>
        <dbReference type="ARBA" id="ARBA00009771"/>
    </source>
</evidence>
<organism evidence="8 9">
    <name type="scientific">Robertmurraya mangrovi</name>
    <dbReference type="NCBI Taxonomy" id="3098077"/>
    <lineage>
        <taxon>Bacteria</taxon>
        <taxon>Bacillati</taxon>
        <taxon>Bacillota</taxon>
        <taxon>Bacilli</taxon>
        <taxon>Bacillales</taxon>
        <taxon>Bacillaceae</taxon>
        <taxon>Robertmurraya</taxon>
    </lineage>
</organism>
<evidence type="ECO:0000259" key="7">
    <source>
        <dbReference type="SMART" id="SM01086"/>
    </source>
</evidence>
<dbReference type="Gene3D" id="1.10.8.10">
    <property type="entry name" value="DNA helicase RuvA subunit, C-terminal domain"/>
    <property type="match status" value="2"/>
</dbReference>
<feature type="binding site" evidence="5">
    <location>
        <position position="344"/>
    </location>
    <ligand>
        <name>ATP</name>
        <dbReference type="ChEBI" id="CHEBI:30616"/>
    </ligand>
</feature>
<comment type="caution">
    <text evidence="8">The sequence shown here is derived from an EMBL/GenBank/DDBJ whole genome shotgun (WGS) entry which is preliminary data.</text>
</comment>
<keyword evidence="4 5" id="KW-0143">Chaperone</keyword>
<evidence type="ECO:0000259" key="6">
    <source>
        <dbReference type="SMART" id="SM00382"/>
    </source>
</evidence>
<keyword evidence="5" id="KW-0963">Cytoplasm</keyword>
<dbReference type="NCBIfam" id="TIGR00390">
    <property type="entry name" value="hslU"/>
    <property type="match status" value="1"/>
</dbReference>
<dbReference type="Proteomes" id="UP001290455">
    <property type="component" value="Unassembled WGS sequence"/>
</dbReference>
<dbReference type="SMART" id="SM00382">
    <property type="entry name" value="AAA"/>
    <property type="match status" value="1"/>
</dbReference>
<comment type="similarity">
    <text evidence="1 5">Belongs to the ClpX chaperone family. HslU subfamily.</text>
</comment>
<evidence type="ECO:0000256" key="4">
    <source>
        <dbReference type="ARBA" id="ARBA00023186"/>
    </source>
</evidence>
<keyword evidence="3 5" id="KW-0067">ATP-binding</keyword>
<dbReference type="InterPro" id="IPR027417">
    <property type="entry name" value="P-loop_NTPase"/>
</dbReference>
<dbReference type="EMBL" id="JAXOFX010000013">
    <property type="protein sequence ID" value="MDZ5473490.1"/>
    <property type="molecule type" value="Genomic_DNA"/>
</dbReference>
<dbReference type="PANTHER" id="PTHR48102:SF3">
    <property type="entry name" value="ATP-DEPENDENT PROTEASE ATPASE SUBUNIT HSLU"/>
    <property type="match status" value="1"/>
</dbReference>
<dbReference type="Gene3D" id="1.10.8.60">
    <property type="match status" value="1"/>
</dbReference>
<name>A0ABU5J238_9BACI</name>
<keyword evidence="9" id="KW-1185">Reference proteome</keyword>
<evidence type="ECO:0000313" key="8">
    <source>
        <dbReference type="EMBL" id="MDZ5473490.1"/>
    </source>
</evidence>
<dbReference type="HAMAP" id="MF_00249">
    <property type="entry name" value="HslU"/>
    <property type="match status" value="1"/>
</dbReference>
<dbReference type="InterPro" id="IPR004491">
    <property type="entry name" value="HslU"/>
</dbReference>
<dbReference type="GO" id="GO:0016787">
    <property type="term" value="F:hydrolase activity"/>
    <property type="evidence" value="ECO:0007669"/>
    <property type="project" value="UniProtKB-KW"/>
</dbReference>
<dbReference type="Pfam" id="PF10431">
    <property type="entry name" value="ClpB_D2-small"/>
    <property type="match status" value="1"/>
</dbReference>
<feature type="binding site" evidence="5">
    <location>
        <begin position="62"/>
        <end position="67"/>
    </location>
    <ligand>
        <name>ATP</name>
        <dbReference type="ChEBI" id="CHEBI:30616"/>
    </ligand>
</feature>
<comment type="subcellular location">
    <subcellularLocation>
        <location evidence="5">Cytoplasm</location>
    </subcellularLocation>
</comment>
<dbReference type="InterPro" id="IPR050052">
    <property type="entry name" value="ATP-dep_Clp_protease_ClpX"/>
</dbReference>
<dbReference type="InterPro" id="IPR003593">
    <property type="entry name" value="AAA+_ATPase"/>
</dbReference>
<dbReference type="Gene3D" id="3.40.50.300">
    <property type="entry name" value="P-loop containing nucleotide triphosphate hydrolases"/>
    <property type="match status" value="2"/>
</dbReference>
<evidence type="ECO:0000256" key="3">
    <source>
        <dbReference type="ARBA" id="ARBA00022840"/>
    </source>
</evidence>
<proteinExistence type="inferred from homology"/>
<comment type="function">
    <text evidence="5">ATPase subunit of a proteasome-like degradation complex; this subunit has chaperone activity. The binding of ATP and its subsequent hydrolysis by HslU are essential for unfolding of protein substrates subsequently hydrolyzed by HslV. HslU recognizes the N-terminal part of its protein substrates and unfolds these before they are guided to HslV for hydrolysis.</text>
</comment>
<dbReference type="InterPro" id="IPR019489">
    <property type="entry name" value="Clp_ATPase_C"/>
</dbReference>
<dbReference type="Pfam" id="PF07724">
    <property type="entry name" value="AAA_2"/>
    <property type="match status" value="1"/>
</dbReference>
<dbReference type="Pfam" id="PF00004">
    <property type="entry name" value="AAA"/>
    <property type="match status" value="1"/>
</dbReference>
<feature type="binding site" evidence="5">
    <location>
        <position position="278"/>
    </location>
    <ligand>
        <name>ATP</name>
        <dbReference type="ChEBI" id="CHEBI:30616"/>
    </ligand>
</feature>
<keyword evidence="8" id="KW-0378">Hydrolase</keyword>
<dbReference type="InterPro" id="IPR003959">
    <property type="entry name" value="ATPase_AAA_core"/>
</dbReference>
<comment type="subunit">
    <text evidence="5">A double ring-shaped homohexamer of HslV is capped on each side by a ring-shaped HslU homohexamer. The assembly of the HslU/HslV complex is dependent on binding of ATP.</text>
</comment>